<accession>A0A0C9VJC3</accession>
<gene>
    <name evidence="1" type="ORF">M422DRAFT_248261</name>
</gene>
<reference evidence="1 2" key="1">
    <citation type="submission" date="2014-06" db="EMBL/GenBank/DDBJ databases">
        <title>Evolutionary Origins and Diversification of the Mycorrhizal Mutualists.</title>
        <authorList>
            <consortium name="DOE Joint Genome Institute"/>
            <consortium name="Mycorrhizal Genomics Consortium"/>
            <person name="Kohler A."/>
            <person name="Kuo A."/>
            <person name="Nagy L.G."/>
            <person name="Floudas D."/>
            <person name="Copeland A."/>
            <person name="Barry K.W."/>
            <person name="Cichocki N."/>
            <person name="Veneault-Fourrey C."/>
            <person name="LaButti K."/>
            <person name="Lindquist E.A."/>
            <person name="Lipzen A."/>
            <person name="Lundell T."/>
            <person name="Morin E."/>
            <person name="Murat C."/>
            <person name="Riley R."/>
            <person name="Ohm R."/>
            <person name="Sun H."/>
            <person name="Tunlid A."/>
            <person name="Henrissat B."/>
            <person name="Grigoriev I.V."/>
            <person name="Hibbett D.S."/>
            <person name="Martin F."/>
        </authorList>
    </citation>
    <scope>NUCLEOTIDE SEQUENCE [LARGE SCALE GENOMIC DNA]</scope>
    <source>
        <strain evidence="1 2">SS14</strain>
    </source>
</reference>
<evidence type="ECO:0000313" key="2">
    <source>
        <dbReference type="Proteomes" id="UP000054279"/>
    </source>
</evidence>
<dbReference type="AlphaFoldDB" id="A0A0C9VJC3"/>
<protein>
    <submittedName>
        <fullName evidence="1">Uncharacterized protein</fullName>
    </submittedName>
</protein>
<dbReference type="Proteomes" id="UP000054279">
    <property type="component" value="Unassembled WGS sequence"/>
</dbReference>
<name>A0A0C9VJC3_SPHS4</name>
<organism evidence="1 2">
    <name type="scientific">Sphaerobolus stellatus (strain SS14)</name>
    <dbReference type="NCBI Taxonomy" id="990650"/>
    <lineage>
        <taxon>Eukaryota</taxon>
        <taxon>Fungi</taxon>
        <taxon>Dikarya</taxon>
        <taxon>Basidiomycota</taxon>
        <taxon>Agaricomycotina</taxon>
        <taxon>Agaricomycetes</taxon>
        <taxon>Phallomycetidae</taxon>
        <taxon>Geastrales</taxon>
        <taxon>Sphaerobolaceae</taxon>
        <taxon>Sphaerobolus</taxon>
    </lineage>
</organism>
<proteinExistence type="predicted"/>
<keyword evidence="2" id="KW-1185">Reference proteome</keyword>
<dbReference type="EMBL" id="KN837099">
    <property type="protein sequence ID" value="KIJ48089.1"/>
    <property type="molecule type" value="Genomic_DNA"/>
</dbReference>
<evidence type="ECO:0000313" key="1">
    <source>
        <dbReference type="EMBL" id="KIJ48089.1"/>
    </source>
</evidence>
<sequence>MSACGSLKLAIEHILTPQEYPTNLHRLELDDEWEGWLESQCAVYINWWFKKSNPEDKDEGSKMFEWKKLYECDHAGCP</sequence>
<dbReference type="HOGENOM" id="CLU_2623579_0_0_1"/>